<reference evidence="2" key="1">
    <citation type="submission" date="2022-07" db="EMBL/GenBank/DDBJ databases">
        <title>Draft genome sequence of Zalerion maritima ATCC 34329, a (micro)plastics degrading marine fungus.</title>
        <authorList>
            <person name="Paco A."/>
            <person name="Goncalves M.F.M."/>
            <person name="Rocha-Santos T.A.P."/>
            <person name="Alves A."/>
        </authorList>
    </citation>
    <scope>NUCLEOTIDE SEQUENCE</scope>
    <source>
        <strain evidence="2">ATCC 34329</strain>
    </source>
</reference>
<proteinExistence type="predicted"/>
<dbReference type="AlphaFoldDB" id="A0AAD5WNI3"/>
<feature type="compositionally biased region" description="Basic and acidic residues" evidence="1">
    <location>
        <begin position="74"/>
        <end position="95"/>
    </location>
</feature>
<comment type="caution">
    <text evidence="2">The sequence shown here is derived from an EMBL/GenBank/DDBJ whole genome shotgun (WGS) entry which is preliminary data.</text>
</comment>
<feature type="compositionally biased region" description="Acidic residues" evidence="1">
    <location>
        <begin position="96"/>
        <end position="109"/>
    </location>
</feature>
<gene>
    <name evidence="2" type="ORF">MKZ38_006277</name>
</gene>
<feature type="region of interest" description="Disordered" evidence="1">
    <location>
        <begin position="74"/>
        <end position="139"/>
    </location>
</feature>
<evidence type="ECO:0000256" key="1">
    <source>
        <dbReference type="SAM" id="MobiDB-lite"/>
    </source>
</evidence>
<protein>
    <submittedName>
        <fullName evidence="2">Uncharacterized protein</fullName>
    </submittedName>
</protein>
<name>A0AAD5WNI3_9PEZI</name>
<evidence type="ECO:0000313" key="3">
    <source>
        <dbReference type="Proteomes" id="UP001201980"/>
    </source>
</evidence>
<evidence type="ECO:0000313" key="2">
    <source>
        <dbReference type="EMBL" id="KAJ2895638.1"/>
    </source>
</evidence>
<feature type="compositionally biased region" description="Acidic residues" evidence="1">
    <location>
        <begin position="117"/>
        <end position="139"/>
    </location>
</feature>
<dbReference type="EMBL" id="JAKWBI020000386">
    <property type="protein sequence ID" value="KAJ2895638.1"/>
    <property type="molecule type" value="Genomic_DNA"/>
</dbReference>
<dbReference type="Proteomes" id="UP001201980">
    <property type="component" value="Unassembled WGS sequence"/>
</dbReference>
<feature type="region of interest" description="Disordered" evidence="1">
    <location>
        <begin position="30"/>
        <end position="62"/>
    </location>
</feature>
<feature type="compositionally biased region" description="Basic residues" evidence="1">
    <location>
        <begin position="51"/>
        <end position="62"/>
    </location>
</feature>
<sequence length="139" mass="15898">MAVKQGTLYLFGRLDDEKLGINRKNCNMPIQSRVAEPGRAMSAGESAGEAKKKKRRGKRRKKTMCLRDARRVCGEKEKEKNDDDNTKITHVRGEEGLVEEEEEEEEEEQDVHLAVDDKEDEDVLLGIDDTEFLADDEYP</sequence>
<accession>A0AAD5WNI3</accession>
<organism evidence="2 3">
    <name type="scientific">Zalerion maritima</name>
    <dbReference type="NCBI Taxonomy" id="339359"/>
    <lineage>
        <taxon>Eukaryota</taxon>
        <taxon>Fungi</taxon>
        <taxon>Dikarya</taxon>
        <taxon>Ascomycota</taxon>
        <taxon>Pezizomycotina</taxon>
        <taxon>Sordariomycetes</taxon>
        <taxon>Lulworthiomycetidae</taxon>
        <taxon>Lulworthiales</taxon>
        <taxon>Lulworthiaceae</taxon>
        <taxon>Zalerion</taxon>
    </lineage>
</organism>
<keyword evidence="3" id="KW-1185">Reference proteome</keyword>